<dbReference type="Pfam" id="PF13180">
    <property type="entry name" value="PDZ_2"/>
    <property type="match status" value="2"/>
</dbReference>
<evidence type="ECO:0000256" key="5">
    <source>
        <dbReference type="ARBA" id="ARBA00022801"/>
    </source>
</evidence>
<keyword evidence="9" id="KW-0472">Membrane</keyword>
<dbReference type="PANTHER" id="PTHR22939:SF129">
    <property type="entry name" value="SERINE PROTEASE HTRA2, MITOCHONDRIAL"/>
    <property type="match status" value="1"/>
</dbReference>
<comment type="caution">
    <text evidence="11">The sequence shown here is derived from an EMBL/GenBank/DDBJ whole genome shotgun (WGS) entry which is preliminary data.</text>
</comment>
<dbReference type="GO" id="GO:0006508">
    <property type="term" value="P:proteolysis"/>
    <property type="evidence" value="ECO:0007669"/>
    <property type="project" value="UniProtKB-KW"/>
</dbReference>
<accession>A0A7V0LV30</accession>
<dbReference type="SMART" id="SM00228">
    <property type="entry name" value="PDZ"/>
    <property type="match status" value="2"/>
</dbReference>
<evidence type="ECO:0000256" key="3">
    <source>
        <dbReference type="ARBA" id="ARBA00022729"/>
    </source>
</evidence>
<dbReference type="SUPFAM" id="SSF50494">
    <property type="entry name" value="Trypsin-like serine proteases"/>
    <property type="match status" value="1"/>
</dbReference>
<evidence type="ECO:0000256" key="6">
    <source>
        <dbReference type="ARBA" id="ARBA00022825"/>
    </source>
</evidence>
<dbReference type="InterPro" id="IPR036034">
    <property type="entry name" value="PDZ_sf"/>
</dbReference>
<evidence type="ECO:0000256" key="8">
    <source>
        <dbReference type="PIRSR" id="PIRSR611782-2"/>
    </source>
</evidence>
<dbReference type="CDD" id="cd10839">
    <property type="entry name" value="cpPDZ1_DegP-like"/>
    <property type="match status" value="1"/>
</dbReference>
<keyword evidence="9" id="KW-0812">Transmembrane</keyword>
<keyword evidence="9" id="KW-1133">Transmembrane helix</keyword>
<evidence type="ECO:0000256" key="2">
    <source>
        <dbReference type="ARBA" id="ARBA00022670"/>
    </source>
</evidence>
<feature type="domain" description="PDZ" evidence="10">
    <location>
        <begin position="316"/>
        <end position="407"/>
    </location>
</feature>
<keyword evidence="3" id="KW-0732">Signal</keyword>
<feature type="active site" description="Charge relay system" evidence="7">
    <location>
        <position position="272"/>
    </location>
</feature>
<feature type="binding site" evidence="8">
    <location>
        <position position="99"/>
    </location>
    <ligand>
        <name>substrate</name>
    </ligand>
</feature>
<keyword evidence="4" id="KW-0677">Repeat</keyword>
<comment type="similarity">
    <text evidence="1">Belongs to the peptidase S1C family.</text>
</comment>
<keyword evidence="2" id="KW-0645">Protease</keyword>
<gene>
    <name evidence="11" type="ORF">ENH14_03630</name>
</gene>
<proteinExistence type="inferred from homology"/>
<dbReference type="Gene3D" id="2.30.42.10">
    <property type="match status" value="2"/>
</dbReference>
<dbReference type="GO" id="GO:0004252">
    <property type="term" value="F:serine-type endopeptidase activity"/>
    <property type="evidence" value="ECO:0007669"/>
    <property type="project" value="InterPro"/>
</dbReference>
<feature type="binding site" evidence="8">
    <location>
        <position position="194"/>
    </location>
    <ligand>
        <name>substrate</name>
    </ligand>
</feature>
<dbReference type="Pfam" id="PF13365">
    <property type="entry name" value="Trypsin_2"/>
    <property type="match status" value="1"/>
</dbReference>
<evidence type="ECO:0000259" key="10">
    <source>
        <dbReference type="PROSITE" id="PS50106"/>
    </source>
</evidence>
<evidence type="ECO:0000313" key="11">
    <source>
        <dbReference type="EMBL" id="HDL60529.1"/>
    </source>
</evidence>
<feature type="active site" description="Charge relay system" evidence="7">
    <location>
        <position position="194"/>
    </location>
</feature>
<dbReference type="EMBL" id="DRDR01000159">
    <property type="protein sequence ID" value="HDL60529.1"/>
    <property type="molecule type" value="Genomic_DNA"/>
</dbReference>
<name>A0A7V0LV30_UNCW3</name>
<dbReference type="InterPro" id="IPR009003">
    <property type="entry name" value="Peptidase_S1_PA"/>
</dbReference>
<dbReference type="PRINTS" id="PR00834">
    <property type="entry name" value="PROTEASES2C"/>
</dbReference>
<evidence type="ECO:0000256" key="7">
    <source>
        <dbReference type="PIRSR" id="PIRSR611782-1"/>
    </source>
</evidence>
<dbReference type="NCBIfam" id="TIGR02037">
    <property type="entry name" value="degP_htrA_DO"/>
    <property type="match status" value="1"/>
</dbReference>
<evidence type="ECO:0000256" key="1">
    <source>
        <dbReference type="ARBA" id="ARBA00010541"/>
    </source>
</evidence>
<dbReference type="PANTHER" id="PTHR22939">
    <property type="entry name" value="SERINE PROTEASE FAMILY S1C HTRA-RELATED"/>
    <property type="match status" value="1"/>
</dbReference>
<keyword evidence="5" id="KW-0378">Hydrolase</keyword>
<feature type="binding site" evidence="8">
    <location>
        <position position="161"/>
    </location>
    <ligand>
        <name>substrate</name>
    </ligand>
</feature>
<dbReference type="SUPFAM" id="SSF50156">
    <property type="entry name" value="PDZ domain-like"/>
    <property type="match status" value="2"/>
</dbReference>
<dbReference type="InterPro" id="IPR001478">
    <property type="entry name" value="PDZ"/>
</dbReference>
<feature type="binding site" evidence="8">
    <location>
        <begin position="270"/>
        <end position="272"/>
    </location>
    <ligand>
        <name>substrate</name>
    </ligand>
</feature>
<sequence>MATALTMMVGNGYPTFSLAHNFKRREKMRRKILYIIGALIFAGGLISGVIITAQLKLSDLNGANTKEQLFVKNEGGEYESPFVKVAEHVMPAVVNISTERIVKLKGEPFPFQFEGPFDEFFKKFFEEPFKKAPREYHSRSLGSGFIFKRDGDKYYILTNYHVIKDADKIVIKLSDKTEIRGKKVKIVGKDKSTDIAVLMIKTDKDLPVLKLGDSDKIKVGDWAIAVGNPFGLDRTVTVGVISAKGRSGIFLPEGPIYENFIQTDAAINPGNSGGPLVNLKGEVIGINTAITSPSGGFVGIGFAIPVNTAKYVSEQLLEKGRVVRGYLGVYPQELTADLAKAYGLEKPEGVLIRQVKEGSPADKAGLKEGDVIIKFNGKPVKDLESFRLMVAKTPPGTVVDVVVIREDGVEKTIRVKLGEYPEEQTAAKGGKEEEEKSYAEEGKASWAGMKVMDLKSEEAKIYYKGKEKEGVVIYEIEMGSPAEDAGLKKGDVIKKIGGIEIKGIKDFEKAARKFKDSEKPVLLKIIRDGFPYYLAIEPK</sequence>
<keyword evidence="6" id="KW-0720">Serine protease</keyword>
<dbReference type="Gene3D" id="2.40.10.120">
    <property type="match status" value="1"/>
</dbReference>
<dbReference type="AlphaFoldDB" id="A0A7V0LV30"/>
<evidence type="ECO:0000256" key="4">
    <source>
        <dbReference type="ARBA" id="ARBA00022737"/>
    </source>
</evidence>
<dbReference type="FunFam" id="2.40.10.10:FF:000001">
    <property type="entry name" value="Periplasmic serine protease DegS"/>
    <property type="match status" value="1"/>
</dbReference>
<reference evidence="11" key="1">
    <citation type="journal article" date="2020" name="mSystems">
        <title>Genome- and Community-Level Interaction Insights into Carbon Utilization and Element Cycling Functions of Hydrothermarchaeota in Hydrothermal Sediment.</title>
        <authorList>
            <person name="Zhou Z."/>
            <person name="Liu Y."/>
            <person name="Xu W."/>
            <person name="Pan J."/>
            <person name="Luo Z.H."/>
            <person name="Li M."/>
        </authorList>
    </citation>
    <scope>NUCLEOTIDE SEQUENCE [LARGE SCALE GENOMIC DNA]</scope>
    <source>
        <strain evidence="11">HyVt-28</strain>
    </source>
</reference>
<dbReference type="InterPro" id="IPR011782">
    <property type="entry name" value="Pept_S1C_Do"/>
</dbReference>
<feature type="domain" description="PDZ" evidence="10">
    <location>
        <begin position="435"/>
        <end position="529"/>
    </location>
</feature>
<dbReference type="InterPro" id="IPR001940">
    <property type="entry name" value="Peptidase_S1C"/>
</dbReference>
<evidence type="ECO:0000256" key="9">
    <source>
        <dbReference type="SAM" id="Phobius"/>
    </source>
</evidence>
<feature type="transmembrane region" description="Helical" evidence="9">
    <location>
        <begin position="32"/>
        <end position="51"/>
    </location>
</feature>
<dbReference type="Proteomes" id="UP000886381">
    <property type="component" value="Unassembled WGS sequence"/>
</dbReference>
<dbReference type="PROSITE" id="PS50106">
    <property type="entry name" value="PDZ"/>
    <property type="match status" value="2"/>
</dbReference>
<feature type="active site" description="Charge relay system" evidence="7">
    <location>
        <position position="161"/>
    </location>
</feature>
<organism evidence="11">
    <name type="scientific">candidate division WOR-3 bacterium</name>
    <dbReference type="NCBI Taxonomy" id="2052148"/>
    <lineage>
        <taxon>Bacteria</taxon>
        <taxon>Bacteria division WOR-3</taxon>
    </lineage>
</organism>
<protein>
    <submittedName>
        <fullName evidence="11">DegQ family serine endoprotease</fullName>
    </submittedName>
</protein>